<sequence length="535" mass="55636">MRHEMTQWAAAFELPDPMPLASEALDCDPEALHQAFVQTRQACVGVWRGTQLVEDTWTRLAAGWSAPEPAAALGALVRAGWSTRAILVRQADQADRTRAELASCRAAMQAALDEAVSAIAGAGLPLDGGAAAAALAAGPAWSDPARPSARPIVEKFCAAATVAQAQVRSTLADLARALSVDPLQPIQGLMARSPVLARPCDRSTPQDFALQLAQEANMARLERDLSSGDTDTKTTARGIKDALEEAAARGEEATLVLYESAHGAVQARAAIAVGDLATATRTTLTVPGIFNTPADMSGALKDAGVLQAQTEWASDEETAVIAWFGYSIPGSGVLRPPSVRDSLNLFSGLSRVGSLLATADDDAAVAGGESLARDLTLFRTYMPDEVIVTGDGFSMGSTTVSQAARHAGVFDQIVLAGSPGAGEGVRSVDDYPGLDGADVWVNSLDDDPVTNAGPDVLGQVKASLTHDHGNLVPFGADPATESFGARVMDHRSPADDHGLGLGNHTSTNYLTASLLQSTVAVIVGKPDQVPVRRGR</sequence>
<reference evidence="2" key="1">
    <citation type="submission" date="2021-01" db="EMBL/GenBank/DDBJ databases">
        <title>KCTC 19127 draft genome.</title>
        <authorList>
            <person name="An D."/>
        </authorList>
    </citation>
    <scope>NUCLEOTIDE SEQUENCE</scope>
    <source>
        <strain evidence="2">KCTC 19127</strain>
    </source>
</reference>
<evidence type="ECO:0000313" key="2">
    <source>
        <dbReference type="EMBL" id="MBM9474958.1"/>
    </source>
</evidence>
<evidence type="ECO:0000259" key="1">
    <source>
        <dbReference type="Pfam" id="PF06259"/>
    </source>
</evidence>
<dbReference type="EMBL" id="JAERWL010000001">
    <property type="protein sequence ID" value="MBM9474958.1"/>
    <property type="molecule type" value="Genomic_DNA"/>
</dbReference>
<dbReference type="InterPro" id="IPR010427">
    <property type="entry name" value="DUF1023"/>
</dbReference>
<keyword evidence="3" id="KW-1185">Reference proteome</keyword>
<evidence type="ECO:0000313" key="3">
    <source>
        <dbReference type="Proteomes" id="UP000663801"/>
    </source>
</evidence>
<accession>A0A939BYR3</accession>
<organism evidence="2 3">
    <name type="scientific">Nakamurella flavida</name>
    <dbReference type="NCBI Taxonomy" id="363630"/>
    <lineage>
        <taxon>Bacteria</taxon>
        <taxon>Bacillati</taxon>
        <taxon>Actinomycetota</taxon>
        <taxon>Actinomycetes</taxon>
        <taxon>Nakamurellales</taxon>
        <taxon>Nakamurellaceae</taxon>
        <taxon>Nakamurella</taxon>
    </lineage>
</organism>
<name>A0A939BYR3_9ACTN</name>
<dbReference type="Proteomes" id="UP000663801">
    <property type="component" value="Unassembled WGS sequence"/>
</dbReference>
<comment type="caution">
    <text evidence="2">The sequence shown here is derived from an EMBL/GenBank/DDBJ whole genome shotgun (WGS) entry which is preliminary data.</text>
</comment>
<dbReference type="RefSeq" id="WP_344469927.1">
    <property type="nucleotide sequence ID" value="NZ_BAAAPV010000001.1"/>
</dbReference>
<feature type="domain" description="DUF1023" evidence="1">
    <location>
        <begin position="264"/>
        <end position="454"/>
    </location>
</feature>
<dbReference type="AlphaFoldDB" id="A0A939BYR3"/>
<dbReference type="Pfam" id="PF06259">
    <property type="entry name" value="Abhydrolase_8"/>
    <property type="match status" value="1"/>
</dbReference>
<gene>
    <name evidence="2" type="ORF">JL107_00735</name>
</gene>
<proteinExistence type="predicted"/>
<protein>
    <recommendedName>
        <fullName evidence="1">DUF1023 domain-containing protein</fullName>
    </recommendedName>
</protein>